<dbReference type="Proteomes" id="UP001279734">
    <property type="component" value="Unassembled WGS sequence"/>
</dbReference>
<evidence type="ECO:0000313" key="2">
    <source>
        <dbReference type="EMBL" id="GMH19170.1"/>
    </source>
</evidence>
<name>A0AAD3XWU5_NEPGR</name>
<accession>A0AAD3XWU5</accession>
<reference evidence="2" key="1">
    <citation type="submission" date="2023-05" db="EMBL/GenBank/DDBJ databases">
        <title>Nepenthes gracilis genome sequencing.</title>
        <authorList>
            <person name="Fukushima K."/>
        </authorList>
    </citation>
    <scope>NUCLEOTIDE SEQUENCE</scope>
    <source>
        <strain evidence="2">SING2019-196</strain>
    </source>
</reference>
<evidence type="ECO:0000256" key="1">
    <source>
        <dbReference type="SAM" id="Phobius"/>
    </source>
</evidence>
<protein>
    <submittedName>
        <fullName evidence="2">Uncharacterized protein</fullName>
    </submittedName>
</protein>
<evidence type="ECO:0000313" key="3">
    <source>
        <dbReference type="Proteomes" id="UP001279734"/>
    </source>
</evidence>
<keyword evidence="3" id="KW-1185">Reference proteome</keyword>
<organism evidence="2 3">
    <name type="scientific">Nepenthes gracilis</name>
    <name type="common">Slender pitcher plant</name>
    <dbReference type="NCBI Taxonomy" id="150966"/>
    <lineage>
        <taxon>Eukaryota</taxon>
        <taxon>Viridiplantae</taxon>
        <taxon>Streptophyta</taxon>
        <taxon>Embryophyta</taxon>
        <taxon>Tracheophyta</taxon>
        <taxon>Spermatophyta</taxon>
        <taxon>Magnoliopsida</taxon>
        <taxon>eudicotyledons</taxon>
        <taxon>Gunneridae</taxon>
        <taxon>Pentapetalae</taxon>
        <taxon>Caryophyllales</taxon>
        <taxon>Nepenthaceae</taxon>
        <taxon>Nepenthes</taxon>
    </lineage>
</organism>
<dbReference type="AlphaFoldDB" id="A0AAD3XWU5"/>
<sequence>MDGLLLLSSHQADLIGGAILVILPVWCFFLALGNLPEWCKLSDYTGLHMFVMDDILAGMHYNASKCRNGKLVRVAGMVYLLDWWMLKGCVCLVRYLASVAHSPGMVDVCSLLGLVLQPIWCHADVAHMPGICRYATNCCKCRNDLLVQCSKLPICSLPDMPQGGCVHFFPSMQHKAGWRFAQYATQCRIGNAALSIFRRVCNQRWDSFWRFATLCYETQMSVWCHADVAHFPDMDELHVRFAVCLASMEFCLFGGPAVLCFCQNAPIVDLQKCQNAFCPDWIFVGMQHVAINAGMTC</sequence>
<dbReference type="EMBL" id="BSYO01000020">
    <property type="protein sequence ID" value="GMH19170.1"/>
    <property type="molecule type" value="Genomic_DNA"/>
</dbReference>
<keyword evidence="1" id="KW-1133">Transmembrane helix</keyword>
<comment type="caution">
    <text evidence="2">The sequence shown here is derived from an EMBL/GenBank/DDBJ whole genome shotgun (WGS) entry which is preliminary data.</text>
</comment>
<gene>
    <name evidence="2" type="ORF">Nepgr_021011</name>
</gene>
<keyword evidence="1" id="KW-0812">Transmembrane</keyword>
<keyword evidence="1" id="KW-0472">Membrane</keyword>
<feature type="transmembrane region" description="Helical" evidence="1">
    <location>
        <begin position="12"/>
        <end position="32"/>
    </location>
</feature>
<proteinExistence type="predicted"/>